<gene>
    <name evidence="2" type="ORF">PV04_08412</name>
</gene>
<reference evidence="2 3" key="1">
    <citation type="submission" date="2015-01" db="EMBL/GenBank/DDBJ databases">
        <title>The Genome Sequence of Capronia semiimmersa CBS27337.</title>
        <authorList>
            <consortium name="The Broad Institute Genomics Platform"/>
            <person name="Cuomo C."/>
            <person name="de Hoog S."/>
            <person name="Gorbushina A."/>
            <person name="Stielow B."/>
            <person name="Teixiera M."/>
            <person name="Abouelleil A."/>
            <person name="Chapman S.B."/>
            <person name="Priest M."/>
            <person name="Young S.K."/>
            <person name="Wortman J."/>
            <person name="Nusbaum C."/>
            <person name="Birren B."/>
        </authorList>
    </citation>
    <scope>NUCLEOTIDE SEQUENCE [LARGE SCALE GENOMIC DNA]</scope>
    <source>
        <strain evidence="2 3">CBS 27337</strain>
    </source>
</reference>
<dbReference type="Pfam" id="PF06985">
    <property type="entry name" value="HET"/>
    <property type="match status" value="1"/>
</dbReference>
<dbReference type="AlphaFoldDB" id="A0A0D2DVP6"/>
<dbReference type="PANTHER" id="PTHR39596">
    <property type="match status" value="1"/>
</dbReference>
<dbReference type="EMBL" id="KN846960">
    <property type="protein sequence ID" value="KIW66212.1"/>
    <property type="molecule type" value="Genomic_DNA"/>
</dbReference>
<evidence type="ECO:0000313" key="2">
    <source>
        <dbReference type="EMBL" id="KIW66212.1"/>
    </source>
</evidence>
<protein>
    <recommendedName>
        <fullName evidence="1">Heterokaryon incompatibility domain-containing protein</fullName>
    </recommendedName>
</protein>
<evidence type="ECO:0000313" key="3">
    <source>
        <dbReference type="Proteomes" id="UP000054266"/>
    </source>
</evidence>
<sequence>MDHIPHCGPHTIRVPYLGHQIWDGGDFLGYPERHGFRDGMPRHTWPREKILQLMQTWLVFSLVTNVMRLAEIEVRLEQFIEQDSQGRYLTTKALPAYSQALARYEENQEGSSKSRRLATISSYLEKGYQYVNMISALLRSKMDKQFAQSTGGPVMLSIGLTSFWLVQSCAAIYRDVGGSTLGLRGYVHASASFLEEKMITEGWCPSLTGRLQALGNLELQYVGYTHGSPDREPQDHSGCSTSVCSRSQINEATYQVRHTEEACGCELLEVDRVKMENIIRTGGTPVCRLIAPGAEEASTLSSETESDETKLHLASIRNPSHPGGRPIGFRLEVERASLERPYLAISHVWADGLGNNRKNGLPICELVPLQCRVSGAFPENQTLASPDLPSFNASWSKWFWIDTLCVPVQPESKHLRRQAITQMPHIYAAAEGVLVLDSGLLQPRGPEDNVQMMIRILLSSWYSRLWTMQESLLAKKVMIVFGPQTDHGQNLLIMLDDWAKVFGPEAQNERLLRGSALSGTCLALYQSLRNTGLLSMDNKTAHILRAVPHRAVSKREDEAICISTLLGLDLFRLLNHPMSGTDLSSGELADQRMITLLQMIQIVPLSILFAPGPRLQQPGFRWALKSFLHQAGSQPVFHDSPTAKVTSTGVECTCEGILLMSDVTQCTSFMVYVDGGPDIPILVATHPLNREYEDPVAVTPPGEERELVLIAPGTDQGGPAILAEILEQPATMPGAAMDSNIGVKKVRFLKLMGMSRMPAEQRLIAEMTDKAGYVTGGEVLGLQQKWLIT</sequence>
<evidence type="ECO:0000259" key="1">
    <source>
        <dbReference type="Pfam" id="PF06985"/>
    </source>
</evidence>
<dbReference type="HOGENOM" id="CLU_009388_3_0_1"/>
<name>A0A0D2DVP6_9EURO</name>
<keyword evidence="3" id="KW-1185">Reference proteome</keyword>
<dbReference type="Proteomes" id="UP000054266">
    <property type="component" value="Unassembled WGS sequence"/>
</dbReference>
<accession>A0A0D2DVP6</accession>
<dbReference type="PANTHER" id="PTHR39596:SF2">
    <property type="entry name" value="HET DOMAIN PROTEIN (AFU_ORTHOLOGUE AFUA_1G17550)-RELATED"/>
    <property type="match status" value="1"/>
</dbReference>
<proteinExistence type="predicted"/>
<dbReference type="InterPro" id="IPR010730">
    <property type="entry name" value="HET"/>
</dbReference>
<feature type="domain" description="Heterokaryon incompatibility" evidence="1">
    <location>
        <begin position="342"/>
        <end position="436"/>
    </location>
</feature>
<organism evidence="2 3">
    <name type="scientific">Phialophora macrospora</name>
    <dbReference type="NCBI Taxonomy" id="1851006"/>
    <lineage>
        <taxon>Eukaryota</taxon>
        <taxon>Fungi</taxon>
        <taxon>Dikarya</taxon>
        <taxon>Ascomycota</taxon>
        <taxon>Pezizomycotina</taxon>
        <taxon>Eurotiomycetes</taxon>
        <taxon>Chaetothyriomycetidae</taxon>
        <taxon>Chaetothyriales</taxon>
        <taxon>Herpotrichiellaceae</taxon>
        <taxon>Phialophora</taxon>
    </lineage>
</organism>